<protein>
    <recommendedName>
        <fullName evidence="4">Deoxyribodipyrimidine photo-lyase</fullName>
        <ecNumber evidence="3">4.1.99.3</ecNumber>
    </recommendedName>
    <alternativeName>
        <fullName evidence="8">DNA photolyase</fullName>
    </alternativeName>
    <alternativeName>
        <fullName evidence="11">Photoreactivating enzyme</fullName>
    </alternativeName>
</protein>
<keyword evidence="5 12" id="KW-0285">Flavoprotein</keyword>
<evidence type="ECO:0000256" key="7">
    <source>
        <dbReference type="ARBA" id="ARBA00022991"/>
    </source>
</evidence>
<dbReference type="GO" id="GO:0003677">
    <property type="term" value="F:DNA binding"/>
    <property type="evidence" value="ECO:0007669"/>
    <property type="project" value="TreeGrafter"/>
</dbReference>
<gene>
    <name evidence="16" type="ORF">DN730_09575</name>
</gene>
<keyword evidence="7 14" id="KW-0157">Chromophore</keyword>
<dbReference type="InterPro" id="IPR018394">
    <property type="entry name" value="DNA_photolyase_1_CS_C"/>
</dbReference>
<evidence type="ECO:0000256" key="4">
    <source>
        <dbReference type="ARBA" id="ARBA00014046"/>
    </source>
</evidence>
<dbReference type="PANTHER" id="PTHR11455">
    <property type="entry name" value="CRYPTOCHROME"/>
    <property type="match status" value="1"/>
</dbReference>
<dbReference type="EC" id="4.1.99.3" evidence="3"/>
<dbReference type="InterPro" id="IPR036134">
    <property type="entry name" value="Crypto/Photolyase_FAD-like_sf"/>
</dbReference>
<dbReference type="PROSITE" id="PS51645">
    <property type="entry name" value="PHR_CRY_ALPHA_BETA"/>
    <property type="match status" value="1"/>
</dbReference>
<evidence type="ECO:0000256" key="13">
    <source>
        <dbReference type="PIRSR" id="PIRSR602081-2"/>
    </source>
</evidence>
<feature type="domain" description="Photolyase/cryptochrome alpha/beta" evidence="15">
    <location>
        <begin position="3"/>
        <end position="135"/>
    </location>
</feature>
<dbReference type="Proteomes" id="UP000254326">
    <property type="component" value="Unassembled WGS sequence"/>
</dbReference>
<dbReference type="Gene3D" id="1.25.40.80">
    <property type="match status" value="1"/>
</dbReference>
<feature type="site" description="Electron transfer via tryptophanyl radical" evidence="13">
    <location>
        <position position="379"/>
    </location>
</feature>
<feature type="binding site" evidence="12">
    <location>
        <begin position="271"/>
        <end position="278"/>
    </location>
    <ligand>
        <name>FAD</name>
        <dbReference type="ChEBI" id="CHEBI:57692"/>
    </ligand>
</feature>
<feature type="binding site" evidence="12">
    <location>
        <position position="268"/>
    </location>
    <ligand>
        <name>FAD</name>
        <dbReference type="ChEBI" id="CHEBI:57692"/>
    </ligand>
</feature>
<dbReference type="Pfam" id="PF00875">
    <property type="entry name" value="DNA_photolyase"/>
    <property type="match status" value="1"/>
</dbReference>
<evidence type="ECO:0000256" key="6">
    <source>
        <dbReference type="ARBA" id="ARBA00022827"/>
    </source>
</evidence>
<evidence type="ECO:0000313" key="16">
    <source>
        <dbReference type="EMBL" id="RDL44625.1"/>
    </source>
</evidence>
<reference evidence="16 17" key="1">
    <citation type="submission" date="2018-06" db="EMBL/GenBank/DDBJ databases">
        <title>Marinomonas sp. YLB-05 draft genome sequence.</title>
        <authorList>
            <person name="Yu L."/>
            <person name="Tang X."/>
        </authorList>
    </citation>
    <scope>NUCLEOTIDE SEQUENCE [LARGE SCALE GENOMIC DNA]</scope>
    <source>
        <strain evidence="16 17">YLB-05</strain>
    </source>
</reference>
<dbReference type="GO" id="GO:0000719">
    <property type="term" value="P:photoreactive repair"/>
    <property type="evidence" value="ECO:0007669"/>
    <property type="project" value="UniProtKB-ARBA"/>
</dbReference>
<comment type="caution">
    <text evidence="16">The sequence shown here is derived from an EMBL/GenBank/DDBJ whole genome shotgun (WGS) entry which is preliminary data.</text>
</comment>
<comment type="cofactor">
    <cofactor evidence="1">
        <name>(6R)-5,10-methylene-5,6,7,8-tetrahydrofolate</name>
        <dbReference type="ChEBI" id="CHEBI:15636"/>
    </cofactor>
</comment>
<dbReference type="PRINTS" id="PR00147">
    <property type="entry name" value="DNAPHOTLYASE"/>
</dbReference>
<evidence type="ECO:0000256" key="10">
    <source>
        <dbReference type="ARBA" id="ARBA00059220"/>
    </source>
</evidence>
<proteinExistence type="inferred from homology"/>
<evidence type="ECO:0000313" key="17">
    <source>
        <dbReference type="Proteomes" id="UP000254326"/>
    </source>
</evidence>
<evidence type="ECO:0000256" key="5">
    <source>
        <dbReference type="ARBA" id="ARBA00022630"/>
    </source>
</evidence>
<dbReference type="OrthoDB" id="9772484at2"/>
<accession>A0A370UA32</accession>
<evidence type="ECO:0000256" key="1">
    <source>
        <dbReference type="ARBA" id="ARBA00001932"/>
    </source>
</evidence>
<feature type="binding site" evidence="12">
    <location>
        <begin position="231"/>
        <end position="235"/>
    </location>
    <ligand>
        <name>FAD</name>
        <dbReference type="ChEBI" id="CHEBI:57692"/>
    </ligand>
</feature>
<dbReference type="PANTHER" id="PTHR11455:SF9">
    <property type="entry name" value="CRYPTOCHROME CIRCADIAN CLOCK 5 ISOFORM X1"/>
    <property type="match status" value="1"/>
</dbReference>
<comment type="function">
    <text evidence="10">Involved in repair of UV radiation-induced DNA damage. Catalyzes the light-dependent monomerization (300-600 nm) of cyclobutyl pyrimidine dimers (in cis-syn configuration), which are formed between adjacent bases on the same DNA strand upon exposure to ultraviolet radiation.</text>
</comment>
<dbReference type="GO" id="GO:0003904">
    <property type="term" value="F:deoxyribodipyrimidine photo-lyase activity"/>
    <property type="evidence" value="ECO:0007669"/>
    <property type="project" value="UniProtKB-EC"/>
</dbReference>
<dbReference type="SUPFAM" id="SSF52425">
    <property type="entry name" value="Cryptochrome/photolyase, N-terminal domain"/>
    <property type="match status" value="1"/>
</dbReference>
<dbReference type="GO" id="GO:0009416">
    <property type="term" value="P:response to light stimulus"/>
    <property type="evidence" value="ECO:0007669"/>
    <property type="project" value="TreeGrafter"/>
</dbReference>
<dbReference type="InterPro" id="IPR014729">
    <property type="entry name" value="Rossmann-like_a/b/a_fold"/>
</dbReference>
<evidence type="ECO:0000256" key="11">
    <source>
        <dbReference type="ARBA" id="ARBA00083107"/>
    </source>
</evidence>
<keyword evidence="6 12" id="KW-0274">FAD</keyword>
<comment type="catalytic activity">
    <reaction evidence="9">
        <text>cyclobutadipyrimidine (in DNA) = 2 pyrimidine residues (in DNA).</text>
        <dbReference type="EC" id="4.1.99.3"/>
    </reaction>
</comment>
<comment type="similarity">
    <text evidence="14">Belongs to the DNA photolyase family.</text>
</comment>
<dbReference type="InterPro" id="IPR036155">
    <property type="entry name" value="Crypto/Photolyase_N_sf"/>
</dbReference>
<evidence type="ECO:0000256" key="8">
    <source>
        <dbReference type="ARBA" id="ARBA00031671"/>
    </source>
</evidence>
<evidence type="ECO:0000259" key="15">
    <source>
        <dbReference type="PROSITE" id="PS51645"/>
    </source>
</evidence>
<feature type="site" description="Electron transfer via tryptophanyl radical" evidence="13">
    <location>
        <position position="303"/>
    </location>
</feature>
<keyword evidence="16" id="KW-0456">Lyase</keyword>
<dbReference type="AlphaFoldDB" id="A0A370UA32"/>
<dbReference type="InterPro" id="IPR005101">
    <property type="entry name" value="Cryptochr/Photolyase_FAD-bd"/>
</dbReference>
<keyword evidence="17" id="KW-1185">Reference proteome</keyword>
<organism evidence="16 17">
    <name type="scientific">Marinomonas piezotolerans</name>
    <dbReference type="NCBI Taxonomy" id="2213058"/>
    <lineage>
        <taxon>Bacteria</taxon>
        <taxon>Pseudomonadati</taxon>
        <taxon>Pseudomonadota</taxon>
        <taxon>Gammaproteobacteria</taxon>
        <taxon>Oceanospirillales</taxon>
        <taxon>Oceanospirillaceae</taxon>
        <taxon>Marinomonas</taxon>
    </lineage>
</organism>
<comment type="similarity">
    <text evidence="2">Belongs to the DNA photolyase class-1 family.</text>
</comment>
<feature type="site" description="Electron transfer via tryptophanyl radical" evidence="13">
    <location>
        <position position="356"/>
    </location>
</feature>
<sequence length="462" mass="53394">MAVTQLVWLRNDLRLSDHPALHGAQQQGDISIVIALTPAQWLEHNESSAKCAFREQLINDLQDKASTLRITVHILKLNRFSDCANAITSLCKEKKYQQVWWQNELPQHEARRDDKVEQALDKAGISCQRLAPDLFVSKPVFNQQGTPFKVFTPFFKRWLQMLSAQDRTPYPDLEKQLEPSESTQTLTSKANFRSDLWPPKLDAAKEKLWRFCHHKEKQYEADRDFPSMPGTSLLSPYLALGVLGPRACLEAIEYTSEQGNRDWKSSVWLKELAWRDFYKQLMGHFPDLSKSKPFKTETENVVWNEDQEAFELWCNGETGFPIVDAAMRQLNQTGWMHNRLRMITASFLTKLLLIDWRKGEQYFMSKLIDGEFAANNGGWQWSASTGCDAAPYFRVFNPTRQSERFDPDGEFIKRFVPELAPLKAKEIHDPTADLRAKVNYKAPIIDYKIARSLAIKAFEDLK</sequence>
<dbReference type="RefSeq" id="WP_115467888.1">
    <property type="nucleotide sequence ID" value="NZ_QKRA01000003.1"/>
</dbReference>
<dbReference type="Gene3D" id="3.40.50.620">
    <property type="entry name" value="HUPs"/>
    <property type="match status" value="1"/>
</dbReference>
<dbReference type="Gene3D" id="1.10.579.10">
    <property type="entry name" value="DNA Cyclobutane Dipyrimidine Photolyase, subunit A, domain 3"/>
    <property type="match status" value="1"/>
</dbReference>
<comment type="cofactor">
    <cofactor evidence="12">
        <name>FAD</name>
        <dbReference type="ChEBI" id="CHEBI:57692"/>
    </cofactor>
    <text evidence="12">Binds 1 FAD per subunit.</text>
</comment>
<evidence type="ECO:0000256" key="2">
    <source>
        <dbReference type="ARBA" id="ARBA00005862"/>
    </source>
</evidence>
<dbReference type="EMBL" id="QKRA01000003">
    <property type="protein sequence ID" value="RDL44625.1"/>
    <property type="molecule type" value="Genomic_DNA"/>
</dbReference>
<dbReference type="FunFam" id="1.10.579.10:FF:000003">
    <property type="entry name" value="Deoxyribodipyrimidine photo-lyase"/>
    <property type="match status" value="1"/>
</dbReference>
<name>A0A370UA32_9GAMM</name>
<evidence type="ECO:0000256" key="14">
    <source>
        <dbReference type="RuleBase" id="RU004182"/>
    </source>
</evidence>
<dbReference type="PROSITE" id="PS00691">
    <property type="entry name" value="DNA_PHOTOLYASES_1_2"/>
    <property type="match status" value="1"/>
</dbReference>
<evidence type="ECO:0000256" key="12">
    <source>
        <dbReference type="PIRSR" id="PIRSR602081-1"/>
    </source>
</evidence>
<dbReference type="InterPro" id="IPR006050">
    <property type="entry name" value="DNA_photolyase_N"/>
</dbReference>
<feature type="binding site" evidence="12">
    <location>
        <position position="219"/>
    </location>
    <ligand>
        <name>FAD</name>
        <dbReference type="ChEBI" id="CHEBI:57692"/>
    </ligand>
</feature>
<dbReference type="GO" id="GO:0071949">
    <property type="term" value="F:FAD binding"/>
    <property type="evidence" value="ECO:0007669"/>
    <property type="project" value="TreeGrafter"/>
</dbReference>
<evidence type="ECO:0000256" key="9">
    <source>
        <dbReference type="ARBA" id="ARBA00033999"/>
    </source>
</evidence>
<dbReference type="InterPro" id="IPR002081">
    <property type="entry name" value="Cryptochrome/DNA_photolyase_1"/>
</dbReference>
<evidence type="ECO:0000256" key="3">
    <source>
        <dbReference type="ARBA" id="ARBA00013149"/>
    </source>
</evidence>
<dbReference type="SUPFAM" id="SSF48173">
    <property type="entry name" value="Cryptochrome/photolyase FAD-binding domain"/>
    <property type="match status" value="1"/>
</dbReference>
<dbReference type="PROSITE" id="PS00394">
    <property type="entry name" value="DNA_PHOTOLYASES_1_1"/>
    <property type="match status" value="1"/>
</dbReference>
<dbReference type="Pfam" id="PF03441">
    <property type="entry name" value="FAD_binding_7"/>
    <property type="match status" value="1"/>
</dbReference>